<keyword evidence="3" id="KW-1185">Reference proteome</keyword>
<protein>
    <submittedName>
        <fullName evidence="2">Uncharacterized protein</fullName>
    </submittedName>
</protein>
<dbReference type="AlphaFoldDB" id="A0AAW1J5A4"/>
<evidence type="ECO:0000256" key="1">
    <source>
        <dbReference type="SAM" id="MobiDB-lite"/>
    </source>
</evidence>
<feature type="compositionally biased region" description="Basic residues" evidence="1">
    <location>
        <begin position="31"/>
        <end position="40"/>
    </location>
</feature>
<reference evidence="2" key="1">
    <citation type="submission" date="2024-03" db="EMBL/GenBank/DDBJ databases">
        <title>WGS assembly of Saponaria officinalis var. Norfolk2.</title>
        <authorList>
            <person name="Jenkins J."/>
            <person name="Shu S."/>
            <person name="Grimwood J."/>
            <person name="Barry K."/>
            <person name="Goodstein D."/>
            <person name="Schmutz J."/>
            <person name="Leebens-Mack J."/>
            <person name="Osbourn A."/>
        </authorList>
    </citation>
    <scope>NUCLEOTIDE SEQUENCE [LARGE SCALE GENOMIC DNA]</scope>
    <source>
        <strain evidence="2">JIC</strain>
    </source>
</reference>
<evidence type="ECO:0000313" key="2">
    <source>
        <dbReference type="EMBL" id="KAK9697930.1"/>
    </source>
</evidence>
<sequence>MEQGGSQNMEEMPASSSPSFSHSLFLISINLKKKKKKKNTHNPARPVSKPPGPLQWPVKVQGFEGPARPVRNKGRLRFTSLEPGLGVVSARPGPWSGLAGDISNS</sequence>
<name>A0AAW1J5A4_SAPOF</name>
<organism evidence="2 3">
    <name type="scientific">Saponaria officinalis</name>
    <name type="common">Common soapwort</name>
    <name type="synonym">Lychnis saponaria</name>
    <dbReference type="NCBI Taxonomy" id="3572"/>
    <lineage>
        <taxon>Eukaryota</taxon>
        <taxon>Viridiplantae</taxon>
        <taxon>Streptophyta</taxon>
        <taxon>Embryophyta</taxon>
        <taxon>Tracheophyta</taxon>
        <taxon>Spermatophyta</taxon>
        <taxon>Magnoliopsida</taxon>
        <taxon>eudicotyledons</taxon>
        <taxon>Gunneridae</taxon>
        <taxon>Pentapetalae</taxon>
        <taxon>Caryophyllales</taxon>
        <taxon>Caryophyllaceae</taxon>
        <taxon>Caryophylleae</taxon>
        <taxon>Saponaria</taxon>
    </lineage>
</organism>
<feature type="region of interest" description="Disordered" evidence="1">
    <location>
        <begin position="1"/>
        <end position="20"/>
    </location>
</feature>
<dbReference type="EMBL" id="JBDFQZ010000008">
    <property type="protein sequence ID" value="KAK9697930.1"/>
    <property type="molecule type" value="Genomic_DNA"/>
</dbReference>
<dbReference type="Proteomes" id="UP001443914">
    <property type="component" value="Unassembled WGS sequence"/>
</dbReference>
<accession>A0AAW1J5A4</accession>
<evidence type="ECO:0000313" key="3">
    <source>
        <dbReference type="Proteomes" id="UP001443914"/>
    </source>
</evidence>
<gene>
    <name evidence="2" type="ORF">RND81_08G070500</name>
</gene>
<feature type="region of interest" description="Disordered" evidence="1">
    <location>
        <begin position="31"/>
        <end position="56"/>
    </location>
</feature>
<proteinExistence type="predicted"/>
<comment type="caution">
    <text evidence="2">The sequence shown here is derived from an EMBL/GenBank/DDBJ whole genome shotgun (WGS) entry which is preliminary data.</text>
</comment>